<accession>A0A1T4LZ55</accession>
<evidence type="ECO:0000256" key="1">
    <source>
        <dbReference type="ARBA" id="ARBA00001964"/>
    </source>
</evidence>
<sequence length="297" mass="32994">MPANYVPFDKEEWLRLEKKADFLRRYCLQTAVWGGSGHVGGSLSAMDCMTILYNRFMKIDPQNPDMPDRDRFVLSKGHCAVGYAPVLVDCGFMPEEELKIFNLTGAKIGMHMDCNKVKGVDCSTGSLGHGLSLAVGFALAGRVNGIDYMNYVLTGDGELNEGSNWEAAMSAAQFKLSNVVVFADNNKCMIDGRVDDEMKVEPLDKKFEAFGFNVFRVDGHNMKELNDAIEAAIKNHQDGGDKPTAIIMDTFKGAGVDFMQDDYKWHYGSLDDEKLAKAYASLDKYLAERCARVEKEA</sequence>
<dbReference type="InterPro" id="IPR049557">
    <property type="entry name" value="Transketolase_CS"/>
</dbReference>
<protein>
    <submittedName>
        <fullName evidence="7">Transketolase</fullName>
    </submittedName>
</protein>
<dbReference type="GO" id="GO:0046872">
    <property type="term" value="F:metal ion binding"/>
    <property type="evidence" value="ECO:0007669"/>
    <property type="project" value="UniProtKB-KW"/>
</dbReference>
<dbReference type="OrthoDB" id="8732661at2"/>
<evidence type="ECO:0000256" key="3">
    <source>
        <dbReference type="ARBA" id="ARBA00022679"/>
    </source>
</evidence>
<dbReference type="SUPFAM" id="SSF52518">
    <property type="entry name" value="Thiamin diphosphate-binding fold (THDP-binding)"/>
    <property type="match status" value="1"/>
</dbReference>
<comment type="similarity">
    <text evidence="2">Belongs to the transketolase family.</text>
</comment>
<evidence type="ECO:0000256" key="2">
    <source>
        <dbReference type="ARBA" id="ARBA00007131"/>
    </source>
</evidence>
<name>A0A1T4LZ55_9FIRM</name>
<dbReference type="Pfam" id="PF00456">
    <property type="entry name" value="Transketolase_N"/>
    <property type="match status" value="1"/>
</dbReference>
<organism evidence="7 8">
    <name type="scientific">Eubacterium coprostanoligenes</name>
    <dbReference type="NCBI Taxonomy" id="290054"/>
    <lineage>
        <taxon>Bacteria</taxon>
        <taxon>Bacillati</taxon>
        <taxon>Bacillota</taxon>
        <taxon>Clostridia</taxon>
        <taxon>Eubacteriales</taxon>
        <taxon>Eubacteriaceae</taxon>
        <taxon>Eubacterium</taxon>
    </lineage>
</organism>
<feature type="domain" description="Transketolase N-terminal" evidence="6">
    <location>
        <begin position="29"/>
        <end position="278"/>
    </location>
</feature>
<gene>
    <name evidence="7" type="ORF">SAMN02745114_01071</name>
</gene>
<comment type="cofactor">
    <cofactor evidence="1">
        <name>thiamine diphosphate</name>
        <dbReference type="ChEBI" id="CHEBI:58937"/>
    </cofactor>
</comment>
<evidence type="ECO:0000256" key="5">
    <source>
        <dbReference type="ARBA" id="ARBA00023052"/>
    </source>
</evidence>
<dbReference type="Gene3D" id="3.40.50.970">
    <property type="match status" value="1"/>
</dbReference>
<dbReference type="InterPro" id="IPR029061">
    <property type="entry name" value="THDP-binding"/>
</dbReference>
<dbReference type="PANTHER" id="PTHR47514">
    <property type="entry name" value="TRANSKETOLASE N-TERMINAL SECTION-RELATED"/>
    <property type="match status" value="1"/>
</dbReference>
<dbReference type="EMBL" id="FUWW01000010">
    <property type="protein sequence ID" value="SJZ59945.1"/>
    <property type="molecule type" value="Genomic_DNA"/>
</dbReference>
<keyword evidence="4" id="KW-0479">Metal-binding</keyword>
<dbReference type="PROSITE" id="PS00801">
    <property type="entry name" value="TRANSKETOLASE_1"/>
    <property type="match status" value="1"/>
</dbReference>
<reference evidence="7 8" key="1">
    <citation type="submission" date="2017-02" db="EMBL/GenBank/DDBJ databases">
        <authorList>
            <person name="Peterson S.W."/>
        </authorList>
    </citation>
    <scope>NUCLEOTIDE SEQUENCE [LARGE SCALE GENOMIC DNA]</scope>
    <source>
        <strain evidence="7 8">ATCC 51222</strain>
    </source>
</reference>
<keyword evidence="3" id="KW-0808">Transferase</keyword>
<dbReference type="InterPro" id="IPR005474">
    <property type="entry name" value="Transketolase_N"/>
</dbReference>
<evidence type="ECO:0000259" key="6">
    <source>
        <dbReference type="Pfam" id="PF00456"/>
    </source>
</evidence>
<evidence type="ECO:0000313" key="7">
    <source>
        <dbReference type="EMBL" id="SJZ59945.1"/>
    </source>
</evidence>
<dbReference type="CDD" id="cd02012">
    <property type="entry name" value="TPP_TK"/>
    <property type="match status" value="1"/>
</dbReference>
<dbReference type="RefSeq" id="WP_078768549.1">
    <property type="nucleotide sequence ID" value="NZ_FUWW01000010.1"/>
</dbReference>
<evidence type="ECO:0000256" key="4">
    <source>
        <dbReference type="ARBA" id="ARBA00022723"/>
    </source>
</evidence>
<dbReference type="Proteomes" id="UP000190657">
    <property type="component" value="Unassembled WGS sequence"/>
</dbReference>
<dbReference type="GO" id="GO:0016740">
    <property type="term" value="F:transferase activity"/>
    <property type="evidence" value="ECO:0007669"/>
    <property type="project" value="UniProtKB-KW"/>
</dbReference>
<proteinExistence type="inferred from homology"/>
<keyword evidence="5" id="KW-0786">Thiamine pyrophosphate</keyword>
<dbReference type="PANTHER" id="PTHR47514:SF1">
    <property type="entry name" value="TRANSKETOLASE N-TERMINAL SECTION-RELATED"/>
    <property type="match status" value="1"/>
</dbReference>
<keyword evidence="8" id="KW-1185">Reference proteome</keyword>
<evidence type="ECO:0000313" key="8">
    <source>
        <dbReference type="Proteomes" id="UP000190657"/>
    </source>
</evidence>
<dbReference type="AlphaFoldDB" id="A0A1T4LZ55"/>
<dbReference type="STRING" id="290054.SAMN02745114_01071"/>